<dbReference type="EMBL" id="CP090896">
    <property type="protein sequence ID" value="ULT84628.1"/>
    <property type="molecule type" value="Genomic_DNA"/>
</dbReference>
<accession>A0AAE9CWX9</accession>
<dbReference type="PANTHER" id="PTHR21845:SF2">
    <property type="entry name" value="MATRIX-REMODELING-ASSOCIATED PROTEIN 7"/>
    <property type="match status" value="1"/>
</dbReference>
<evidence type="ECO:0000256" key="1">
    <source>
        <dbReference type="SAM" id="Coils"/>
    </source>
</evidence>
<evidence type="ECO:0000313" key="8">
    <source>
        <dbReference type="Proteomes" id="UP000829354"/>
    </source>
</evidence>
<evidence type="ECO:0000256" key="2">
    <source>
        <dbReference type="SAM" id="MobiDB-lite"/>
    </source>
</evidence>
<dbReference type="InterPro" id="IPR057534">
    <property type="entry name" value="MXRA7_helical"/>
</dbReference>
<evidence type="ECO:0000259" key="4">
    <source>
        <dbReference type="Pfam" id="PF25473"/>
    </source>
</evidence>
<dbReference type="PANTHER" id="PTHR21845">
    <property type="entry name" value="TRANSMEMBRANE ANCHOR PROTEIN 1"/>
    <property type="match status" value="1"/>
</dbReference>
<feature type="region of interest" description="Disordered" evidence="2">
    <location>
        <begin position="90"/>
        <end position="131"/>
    </location>
</feature>
<feature type="transmembrane region" description="Helical" evidence="3">
    <location>
        <begin position="30"/>
        <end position="51"/>
    </location>
</feature>
<evidence type="ECO:0000313" key="5">
    <source>
        <dbReference type="EMBL" id="ULT84628.1"/>
    </source>
</evidence>
<name>A0AAE9CWX9_CAEBR</name>
<proteinExistence type="predicted"/>
<sequence>MRREFADMDEGLKWKMGEENMLPAYSSEEWIVIGITIIGGAIISIILNFFWKNKKPPTLEIKKENDKFVGKMNTTGLKKVIFSPEVCENEVPDVVTQSSDSDSETNSDEQEDEEENQQEDEEEEEEQMPQFNKRKIKNTHQKFNAEAPSTSNAQELSDADKMNVTIGKLHGKLATAQLKAKTRQIAAEMSEQEREIENQMTNNQMESIMKLMMQNQEKFGMSSEDIKEQMNLYKF</sequence>
<feature type="compositionally biased region" description="Acidic residues" evidence="2">
    <location>
        <begin position="101"/>
        <end position="127"/>
    </location>
</feature>
<keyword evidence="1" id="KW-0175">Coiled coil</keyword>
<dbReference type="EMBL" id="CP092625">
    <property type="protein sequence ID" value="UMM43872.1"/>
    <property type="molecule type" value="Genomic_DNA"/>
</dbReference>
<dbReference type="Pfam" id="PF25473">
    <property type="entry name" value="MXRA7_helical"/>
    <property type="match status" value="1"/>
</dbReference>
<dbReference type="Proteomes" id="UP000829354">
    <property type="component" value="Chromosome X"/>
</dbReference>
<keyword evidence="3" id="KW-0812">Transmembrane</keyword>
<keyword evidence="8" id="KW-1185">Reference proteome</keyword>
<dbReference type="InterPro" id="IPR026622">
    <property type="entry name" value="Mxra7"/>
</dbReference>
<evidence type="ECO:0000313" key="6">
    <source>
        <dbReference type="EMBL" id="UMM43872.1"/>
    </source>
</evidence>
<dbReference type="Proteomes" id="UP000827892">
    <property type="component" value="Chromosome X"/>
</dbReference>
<organism evidence="5 7">
    <name type="scientific">Caenorhabditis briggsae</name>
    <dbReference type="NCBI Taxonomy" id="6238"/>
    <lineage>
        <taxon>Eukaryota</taxon>
        <taxon>Metazoa</taxon>
        <taxon>Ecdysozoa</taxon>
        <taxon>Nematoda</taxon>
        <taxon>Chromadorea</taxon>
        <taxon>Rhabditida</taxon>
        <taxon>Rhabditina</taxon>
        <taxon>Rhabditomorpha</taxon>
        <taxon>Rhabditoidea</taxon>
        <taxon>Rhabditidae</taxon>
        <taxon>Peloderinae</taxon>
        <taxon>Caenorhabditis</taxon>
    </lineage>
</organism>
<feature type="coiled-coil region" evidence="1">
    <location>
        <begin position="175"/>
        <end position="206"/>
    </location>
</feature>
<reference evidence="5 7" key="2">
    <citation type="submission" date="2022-05" db="EMBL/GenBank/DDBJ databases">
        <title>Chromosome-level reference genomes for two strains of Caenorhabditis briggsae: an improved platform for comparative genomics.</title>
        <authorList>
            <person name="Stevens L."/>
            <person name="Andersen E.C."/>
        </authorList>
    </citation>
    <scope>NUCLEOTIDE SEQUENCE [LARGE SCALE GENOMIC DNA]</scope>
    <source>
        <strain evidence="5">QX1410_ONT</strain>
        <tissue evidence="5">Whole-organism</tissue>
    </source>
</reference>
<keyword evidence="3" id="KW-1133">Transmembrane helix</keyword>
<keyword evidence="3" id="KW-0472">Membrane</keyword>
<feature type="domain" description="Matrix-remodeling-associated protein 7 helical" evidence="4">
    <location>
        <begin position="174"/>
        <end position="234"/>
    </location>
</feature>
<dbReference type="AlphaFoldDB" id="A0AAE9CWX9"/>
<protein>
    <recommendedName>
        <fullName evidence="4">Matrix-remodeling-associated protein 7 helical domain-containing protein</fullName>
    </recommendedName>
</protein>
<evidence type="ECO:0000256" key="3">
    <source>
        <dbReference type="SAM" id="Phobius"/>
    </source>
</evidence>
<reference evidence="6 8" key="1">
    <citation type="submission" date="2022-04" db="EMBL/GenBank/DDBJ databases">
        <title>Chromosome-level reference genomes for two strains of Caenorhabditis briggsae: an improved platform for comparative genomics.</title>
        <authorList>
            <person name="Stevens L."/>
            <person name="Andersen E."/>
        </authorList>
    </citation>
    <scope>NUCLEOTIDE SEQUENCE [LARGE SCALE GENOMIC DNA]</scope>
    <source>
        <strain evidence="6">VX34</strain>
        <tissue evidence="6">Whole-organism</tissue>
    </source>
</reference>
<evidence type="ECO:0000313" key="7">
    <source>
        <dbReference type="Proteomes" id="UP000827892"/>
    </source>
</evidence>
<gene>
    <name evidence="5" type="ORF">L3Y34_013347</name>
    <name evidence="6" type="ORF">L5515_019191</name>
</gene>